<dbReference type="Gene3D" id="3.40.50.1000">
    <property type="entry name" value="HAD superfamily/HAD-like"/>
    <property type="match status" value="1"/>
</dbReference>
<dbReference type="InterPro" id="IPR023214">
    <property type="entry name" value="HAD_sf"/>
</dbReference>
<protein>
    <submittedName>
        <fullName evidence="1">YqeG family HAD IIIA-type phosphatase</fullName>
    </submittedName>
</protein>
<dbReference type="InterPro" id="IPR036412">
    <property type="entry name" value="HAD-like_sf"/>
</dbReference>
<dbReference type="eggNOG" id="COG2179">
    <property type="taxonomic scope" value="Bacteria"/>
</dbReference>
<dbReference type="AlphaFoldDB" id="A0A1H9MQJ5"/>
<dbReference type="Proteomes" id="UP000182584">
    <property type="component" value="Unassembled WGS sequence"/>
</dbReference>
<dbReference type="InterPro" id="IPR006549">
    <property type="entry name" value="HAD-SF_hydro_IIIA"/>
</dbReference>
<dbReference type="InterPro" id="IPR010021">
    <property type="entry name" value="PGPP1/Gep4"/>
</dbReference>
<organism evidence="2 3">
    <name type="scientific">Butyrivibrio fibrisolvens</name>
    <dbReference type="NCBI Taxonomy" id="831"/>
    <lineage>
        <taxon>Bacteria</taxon>
        <taxon>Bacillati</taxon>
        <taxon>Bacillota</taxon>
        <taxon>Clostridia</taxon>
        <taxon>Lachnospirales</taxon>
        <taxon>Lachnospiraceae</taxon>
        <taxon>Butyrivibrio</taxon>
    </lineage>
</organism>
<evidence type="ECO:0000313" key="1">
    <source>
        <dbReference type="EMBL" id="PWT27690.1"/>
    </source>
</evidence>
<evidence type="ECO:0000313" key="2">
    <source>
        <dbReference type="EMBL" id="SER25413.1"/>
    </source>
</evidence>
<evidence type="ECO:0000313" key="4">
    <source>
        <dbReference type="Proteomes" id="UP000245488"/>
    </source>
</evidence>
<dbReference type="SUPFAM" id="SSF56784">
    <property type="entry name" value="HAD-like"/>
    <property type="match status" value="1"/>
</dbReference>
<sequence>MRHYFYPDATAKSSYDIPYEQLYKLGYRGVVYDIDNTLVPHGAPADERAIALFNRLKNIGFETVLISNNKEPRVRTFAEAVGARYVYRANKPSKRGYLKAMELMNTDNTNTFFVGDQLFTDVWGAKRVGIKSYLVGQIDKKEEIQIVIKRRFEWIVLFFYKRYIKKNGSNWPDIGRIEA</sequence>
<accession>A0A1H9MQJ5</accession>
<reference evidence="1 4" key="2">
    <citation type="submission" date="2017-09" db="EMBL/GenBank/DDBJ databases">
        <title>High-quality draft genome sequence of Butyrivibrio fibrisolvens INBov1, isolated from cow rumen.</title>
        <authorList>
            <person name="Rodriguez Hernaez J."/>
            <person name="Rivarola M."/>
            <person name="Paniego N."/>
            <person name="Cravero S."/>
            <person name="Ceron Cucchi M."/>
            <person name="Martinez M.C."/>
        </authorList>
    </citation>
    <scope>NUCLEOTIDE SEQUENCE [LARGE SCALE GENOMIC DNA]</scope>
    <source>
        <strain evidence="1 4">INBov1</strain>
    </source>
</reference>
<dbReference type="NCBIfam" id="TIGR01662">
    <property type="entry name" value="HAD-SF-IIIA"/>
    <property type="match status" value="1"/>
</dbReference>
<dbReference type="EMBL" id="NXNG01000001">
    <property type="protein sequence ID" value="PWT27690.1"/>
    <property type="molecule type" value="Genomic_DNA"/>
</dbReference>
<dbReference type="Pfam" id="PF00702">
    <property type="entry name" value="Hydrolase"/>
    <property type="match status" value="1"/>
</dbReference>
<gene>
    <name evidence="1" type="ORF">CPT75_11575</name>
    <name evidence="2" type="ORF">SAMN04487884_103184</name>
</gene>
<dbReference type="Proteomes" id="UP000245488">
    <property type="component" value="Chromosome"/>
</dbReference>
<dbReference type="EMBL" id="FOGJ01000003">
    <property type="protein sequence ID" value="SER25413.1"/>
    <property type="molecule type" value="Genomic_DNA"/>
</dbReference>
<evidence type="ECO:0000313" key="3">
    <source>
        <dbReference type="Proteomes" id="UP000182584"/>
    </source>
</evidence>
<dbReference type="NCBIfam" id="TIGR01668">
    <property type="entry name" value="YqeG_hyp_ppase"/>
    <property type="match status" value="1"/>
</dbReference>
<proteinExistence type="predicted"/>
<keyword evidence="4" id="KW-1185">Reference proteome</keyword>
<reference evidence="2 3" key="1">
    <citation type="submission" date="2016-10" db="EMBL/GenBank/DDBJ databases">
        <authorList>
            <person name="de Groot N.N."/>
        </authorList>
    </citation>
    <scope>NUCLEOTIDE SEQUENCE [LARGE SCALE GENOMIC DNA]</scope>
    <source>
        <strain evidence="2 3">AR40</strain>
    </source>
</reference>
<dbReference type="GO" id="GO:0008962">
    <property type="term" value="F:phosphatidylglycerophosphatase activity"/>
    <property type="evidence" value="ECO:0007669"/>
    <property type="project" value="InterPro"/>
</dbReference>
<dbReference type="RefSeq" id="WP_051199402.1">
    <property type="nucleotide sequence ID" value="NZ_CM009896.1"/>
</dbReference>
<dbReference type="OrthoDB" id="9787572at2"/>
<name>A0A1H9MQJ5_BUTFI</name>